<dbReference type="InterPro" id="IPR029045">
    <property type="entry name" value="ClpP/crotonase-like_dom_sf"/>
</dbReference>
<dbReference type="SUPFAM" id="SSF52096">
    <property type="entry name" value="ClpP/crotonase"/>
    <property type="match status" value="1"/>
</dbReference>
<gene>
    <name evidence="2" type="ORF">GCM10009104_01230</name>
</gene>
<accession>A0ABP3T6C6</accession>
<evidence type="ECO:0000256" key="1">
    <source>
        <dbReference type="ARBA" id="ARBA00005254"/>
    </source>
</evidence>
<keyword evidence="3" id="KW-1185">Reference proteome</keyword>
<dbReference type="RefSeq" id="WP_343800707.1">
    <property type="nucleotide sequence ID" value="NZ_BAAAET010000001.1"/>
</dbReference>
<sequence>MTAADHLANKTQQEFVQREDKAVYETEQPVLYSVENGIATVTMNRPGFNNAQNSQMTYALDAAFRQAVDDDSVKVIVLRGEGKHFSAGHDIGTPGRDINKEFDRSTLWWDHTNKPGGEYLYAREQEVYLGMCRRWRDLPKPTIAMVQGACVAGGLMLAWVCDLIIASDDAFFQDPVVRMGIPGVEYFAHPYELNPRIAKEFLFLGDRMSAERAREMGMVNRVFSRDELAEATYDIAAKIARQPRMGLALTKQVINHVEDLAGKRTGMEAAFAWHHFAHVHNEQISGDLLGGYDAKGMVKANKAEAAASNAEQSNGEKA</sequence>
<organism evidence="2 3">
    <name type="scientific">Marinobacterium maritimum</name>
    <dbReference type="NCBI Taxonomy" id="500162"/>
    <lineage>
        <taxon>Bacteria</taxon>
        <taxon>Pseudomonadati</taxon>
        <taxon>Pseudomonadota</taxon>
        <taxon>Gammaproteobacteria</taxon>
        <taxon>Oceanospirillales</taxon>
        <taxon>Oceanospirillaceae</taxon>
        <taxon>Marinobacterium</taxon>
    </lineage>
</organism>
<dbReference type="CDD" id="cd06558">
    <property type="entry name" value="crotonase-like"/>
    <property type="match status" value="1"/>
</dbReference>
<dbReference type="Pfam" id="PF00378">
    <property type="entry name" value="ECH_1"/>
    <property type="match status" value="1"/>
</dbReference>
<dbReference type="Proteomes" id="UP001499915">
    <property type="component" value="Unassembled WGS sequence"/>
</dbReference>
<name>A0ABP3T6C6_9GAMM</name>
<dbReference type="Gene3D" id="3.90.226.10">
    <property type="entry name" value="2-enoyl-CoA Hydratase, Chain A, domain 1"/>
    <property type="match status" value="1"/>
</dbReference>
<dbReference type="InterPro" id="IPR001753">
    <property type="entry name" value="Enoyl-CoA_hydra/iso"/>
</dbReference>
<reference evidence="3" key="1">
    <citation type="journal article" date="2019" name="Int. J. Syst. Evol. Microbiol.">
        <title>The Global Catalogue of Microorganisms (GCM) 10K type strain sequencing project: providing services to taxonomists for standard genome sequencing and annotation.</title>
        <authorList>
            <consortium name="The Broad Institute Genomics Platform"/>
            <consortium name="The Broad Institute Genome Sequencing Center for Infectious Disease"/>
            <person name="Wu L."/>
            <person name="Ma J."/>
        </authorList>
    </citation>
    <scope>NUCLEOTIDE SEQUENCE [LARGE SCALE GENOMIC DNA]</scope>
    <source>
        <strain evidence="3">JCM 15134</strain>
    </source>
</reference>
<dbReference type="EMBL" id="BAAAET010000001">
    <property type="protein sequence ID" value="GAA0680613.1"/>
    <property type="molecule type" value="Genomic_DNA"/>
</dbReference>
<evidence type="ECO:0000313" key="2">
    <source>
        <dbReference type="EMBL" id="GAA0680613.1"/>
    </source>
</evidence>
<dbReference type="PANTHER" id="PTHR43802">
    <property type="entry name" value="ENOYL-COA HYDRATASE"/>
    <property type="match status" value="1"/>
</dbReference>
<dbReference type="PANTHER" id="PTHR43802:SF1">
    <property type="entry name" value="IP11341P-RELATED"/>
    <property type="match status" value="1"/>
</dbReference>
<comment type="caution">
    <text evidence="2">The sequence shown here is derived from an EMBL/GenBank/DDBJ whole genome shotgun (WGS) entry which is preliminary data.</text>
</comment>
<comment type="similarity">
    <text evidence="1">Belongs to the enoyl-CoA hydratase/isomerase family.</text>
</comment>
<protein>
    <submittedName>
        <fullName evidence="2">Enoyl-CoA hydratase</fullName>
    </submittedName>
</protein>
<dbReference type="NCBIfam" id="NF006140">
    <property type="entry name" value="PRK08290.1"/>
    <property type="match status" value="1"/>
</dbReference>
<evidence type="ECO:0000313" key="3">
    <source>
        <dbReference type="Proteomes" id="UP001499915"/>
    </source>
</evidence>
<proteinExistence type="inferred from homology"/>